<dbReference type="GO" id="GO:0046872">
    <property type="term" value="F:metal ion binding"/>
    <property type="evidence" value="ECO:0007669"/>
    <property type="project" value="UniProtKB-KW"/>
</dbReference>
<dbReference type="EC" id="3.4.11.-" evidence="10"/>
<comment type="cofactor">
    <cofactor evidence="2">
        <name>Mg(2+)</name>
        <dbReference type="ChEBI" id="CHEBI:18420"/>
    </cofactor>
</comment>
<dbReference type="AlphaFoldDB" id="B7IS71"/>
<dbReference type="PANTHER" id="PTHR34448">
    <property type="entry name" value="AMINOPEPTIDASE"/>
    <property type="match status" value="1"/>
</dbReference>
<reference evidence="10 11" key="1">
    <citation type="submission" date="2008-10" db="EMBL/GenBank/DDBJ databases">
        <title>Genome sequence of Bacillus cereus G9842.</title>
        <authorList>
            <person name="Dodson R.J."/>
            <person name="Durkin A.S."/>
            <person name="Rosovitz M.J."/>
            <person name="Rasko D.A."/>
            <person name="Hoffmaster A."/>
            <person name="Ravel J."/>
            <person name="Sutton G."/>
        </authorList>
    </citation>
    <scope>NUCLEOTIDE SEQUENCE [LARGE SCALE GENOMIC DNA]</scope>
    <source>
        <strain evidence="10 11">G9842</strain>
    </source>
</reference>
<comment type="cofactor">
    <cofactor evidence="3">
        <name>Zn(2+)</name>
        <dbReference type="ChEBI" id="CHEBI:29105"/>
    </cofactor>
</comment>
<proteinExistence type="inferred from homology"/>
<comment type="cofactor">
    <cofactor evidence="1">
        <name>Co(2+)</name>
        <dbReference type="ChEBI" id="CHEBI:48828"/>
    </cofactor>
</comment>
<comment type="similarity">
    <text evidence="4">Belongs to the peptidase M29 family.</text>
</comment>
<evidence type="ECO:0000256" key="7">
    <source>
        <dbReference type="ARBA" id="ARBA00022723"/>
    </source>
</evidence>
<sequence>MGIQNQFDKSEVNNMTFEEKLQAYAELTVKIGVNIQPGQYLLVNTSVDALDFARIVVKEAYKAGAGRVHVNFSDEEMERAYFDYASDEEFNRFPEWIVKMNDELIECKGALLMIDATDPDKFTGISSNRLATYQKVAGAALSNNRNAVMKDSVAWSMVAVPSPKWASKVFPDLAAEDQVPALWEAIFKAVRIGEGSAIEKWREHVKNLESRAVLLNNKKYIKLHYTAPGTDLTIALAPQHKWITGGGKTPDDTIFMANMPTEEVYTLPMKQGVNGYVSNTKPLVYQGNIIDGFKLTFEEGKIVKAEAQVGHDLLQELINVDEGSCYLGEIALVPNESPISASGILYFNTLFDENASNHLAIGKAYPTCLEDGRDLENDQLETLGANISVTHEDFMIGSSEMDIDGILPDGTVEPIFRKGSWAF</sequence>
<dbReference type="GO" id="GO:0004177">
    <property type="term" value="F:aminopeptidase activity"/>
    <property type="evidence" value="ECO:0007669"/>
    <property type="project" value="UniProtKB-KW"/>
</dbReference>
<dbReference type="Proteomes" id="UP000006744">
    <property type="component" value="Chromosome"/>
</dbReference>
<keyword evidence="6" id="KW-0645">Protease</keyword>
<dbReference type="InterPro" id="IPR035097">
    <property type="entry name" value="M29_N-terminal"/>
</dbReference>
<dbReference type="Gene3D" id="3.40.1830.10">
    <property type="entry name" value="Thermophilic metalloprotease (M29)"/>
    <property type="match status" value="1"/>
</dbReference>
<evidence type="ECO:0000256" key="2">
    <source>
        <dbReference type="ARBA" id="ARBA00001946"/>
    </source>
</evidence>
<evidence type="ECO:0000256" key="9">
    <source>
        <dbReference type="ARBA" id="ARBA00023049"/>
    </source>
</evidence>
<dbReference type="InterPro" id="IPR052170">
    <property type="entry name" value="M29_Exopeptidase"/>
</dbReference>
<evidence type="ECO:0000256" key="1">
    <source>
        <dbReference type="ARBA" id="ARBA00001941"/>
    </source>
</evidence>
<dbReference type="GO" id="GO:0008237">
    <property type="term" value="F:metallopeptidase activity"/>
    <property type="evidence" value="ECO:0007669"/>
    <property type="project" value="UniProtKB-KW"/>
</dbReference>
<evidence type="ECO:0000313" key="11">
    <source>
        <dbReference type="Proteomes" id="UP000006744"/>
    </source>
</evidence>
<dbReference type="EMBL" id="CP001186">
    <property type="protein sequence ID" value="ACK97012.1"/>
    <property type="molecule type" value="Genomic_DNA"/>
</dbReference>
<evidence type="ECO:0000256" key="4">
    <source>
        <dbReference type="ARBA" id="ARBA00008236"/>
    </source>
</evidence>
<evidence type="ECO:0000313" key="10">
    <source>
        <dbReference type="EMBL" id="ACK97012.1"/>
    </source>
</evidence>
<dbReference type="GO" id="GO:0006508">
    <property type="term" value="P:proteolysis"/>
    <property type="evidence" value="ECO:0007669"/>
    <property type="project" value="UniProtKB-KW"/>
</dbReference>
<dbReference type="SUPFAM" id="SSF144052">
    <property type="entry name" value="Thermophilic metalloprotease-like"/>
    <property type="match status" value="1"/>
</dbReference>
<keyword evidence="7" id="KW-0479">Metal-binding</keyword>
<dbReference type="HOGENOM" id="CLU_054346_1_0_9"/>
<dbReference type="InterPro" id="IPR000787">
    <property type="entry name" value="Peptidase_M29"/>
</dbReference>
<organism evidence="10 11">
    <name type="scientific">Bacillus cereus (strain G9842)</name>
    <dbReference type="NCBI Taxonomy" id="405531"/>
    <lineage>
        <taxon>Bacteria</taxon>
        <taxon>Bacillati</taxon>
        <taxon>Bacillota</taxon>
        <taxon>Bacilli</taxon>
        <taxon>Bacillales</taxon>
        <taxon>Bacillaceae</taxon>
        <taxon>Bacillus</taxon>
        <taxon>Bacillus cereus group</taxon>
    </lineage>
</organism>
<dbReference type="PANTHER" id="PTHR34448:SF3">
    <property type="entry name" value="AMINOPEPTIDASE AMPS"/>
    <property type="match status" value="1"/>
</dbReference>
<dbReference type="Pfam" id="PF02073">
    <property type="entry name" value="Peptidase_M29"/>
    <property type="match status" value="1"/>
</dbReference>
<evidence type="ECO:0000256" key="6">
    <source>
        <dbReference type="ARBA" id="ARBA00022670"/>
    </source>
</evidence>
<keyword evidence="8 10" id="KW-0378">Hydrolase</keyword>
<name>B7IS71_BACC2</name>
<evidence type="ECO:0000256" key="8">
    <source>
        <dbReference type="ARBA" id="ARBA00022801"/>
    </source>
</evidence>
<dbReference type="KEGG" id="bcg:BCG9842_B3460"/>
<evidence type="ECO:0000256" key="3">
    <source>
        <dbReference type="ARBA" id="ARBA00001947"/>
    </source>
</evidence>
<evidence type="ECO:0000256" key="5">
    <source>
        <dbReference type="ARBA" id="ARBA00022438"/>
    </source>
</evidence>
<dbReference type="PRINTS" id="PR00919">
    <property type="entry name" value="THERMOPTASE"/>
</dbReference>
<accession>B7IS71</accession>
<gene>
    <name evidence="10" type="ordered locus">BCG9842_B3460</name>
</gene>
<keyword evidence="9" id="KW-0482">Metalloprotease</keyword>
<protein>
    <submittedName>
        <fullName evidence="10">Aminopeptidase 2</fullName>
        <ecNumber evidence="10">3.4.11.-</ecNumber>
    </submittedName>
</protein>
<keyword evidence="5 10" id="KW-0031">Aminopeptidase</keyword>